<dbReference type="GO" id="GO:0036297">
    <property type="term" value="P:interstrand cross-link repair"/>
    <property type="evidence" value="ECO:0007669"/>
    <property type="project" value="TreeGrafter"/>
</dbReference>
<dbReference type="VEuPathDB" id="FungiDB:SPPG_06125"/>
<evidence type="ECO:0000256" key="3">
    <source>
        <dbReference type="ARBA" id="ARBA00022763"/>
    </source>
</evidence>
<evidence type="ECO:0000256" key="4">
    <source>
        <dbReference type="ARBA" id="ARBA00023204"/>
    </source>
</evidence>
<dbReference type="FunFam" id="3.60.15.10:FF:000010">
    <property type="entry name" value="DNA cross-link repair 1A"/>
    <property type="match status" value="1"/>
</dbReference>
<dbReference type="InParanoid" id="A0A0L0HBV7"/>
<dbReference type="GO" id="GO:0003684">
    <property type="term" value="F:damaged DNA binding"/>
    <property type="evidence" value="ECO:0007669"/>
    <property type="project" value="TreeGrafter"/>
</dbReference>
<dbReference type="GO" id="GO:0006303">
    <property type="term" value="P:double-strand break repair via nonhomologous end joining"/>
    <property type="evidence" value="ECO:0007669"/>
    <property type="project" value="TreeGrafter"/>
</dbReference>
<keyword evidence="3" id="KW-0227">DNA damage</keyword>
<feature type="compositionally biased region" description="Low complexity" evidence="6">
    <location>
        <begin position="14"/>
        <end position="25"/>
    </location>
</feature>
<evidence type="ECO:0000259" key="7">
    <source>
        <dbReference type="Pfam" id="PF07522"/>
    </source>
</evidence>
<reference evidence="8 9" key="1">
    <citation type="submission" date="2009-08" db="EMBL/GenBank/DDBJ databases">
        <title>The Genome Sequence of Spizellomyces punctatus strain DAOM BR117.</title>
        <authorList>
            <consortium name="The Broad Institute Genome Sequencing Platform"/>
            <person name="Russ C."/>
            <person name="Cuomo C."/>
            <person name="Shea T."/>
            <person name="Young S.K."/>
            <person name="Zeng Q."/>
            <person name="Koehrsen M."/>
            <person name="Haas B."/>
            <person name="Borodovsky M."/>
            <person name="Guigo R."/>
            <person name="Alvarado L."/>
            <person name="Berlin A."/>
            <person name="Bochicchio J."/>
            <person name="Borenstein D."/>
            <person name="Chapman S."/>
            <person name="Chen Z."/>
            <person name="Engels R."/>
            <person name="Freedman E."/>
            <person name="Gellesch M."/>
            <person name="Goldberg J."/>
            <person name="Griggs A."/>
            <person name="Gujja S."/>
            <person name="Heiman D."/>
            <person name="Hepburn T."/>
            <person name="Howarth C."/>
            <person name="Jen D."/>
            <person name="Larson L."/>
            <person name="Lewis B."/>
            <person name="Mehta T."/>
            <person name="Park D."/>
            <person name="Pearson M."/>
            <person name="Roberts A."/>
            <person name="Saif S."/>
            <person name="Shenoy N."/>
            <person name="Sisk P."/>
            <person name="Stolte C."/>
            <person name="Sykes S."/>
            <person name="Thomson T."/>
            <person name="Walk T."/>
            <person name="White J."/>
            <person name="Yandava C."/>
            <person name="Burger G."/>
            <person name="Gray M.W."/>
            <person name="Holland P.W.H."/>
            <person name="King N."/>
            <person name="Lang F.B.F."/>
            <person name="Roger A.J."/>
            <person name="Ruiz-Trillo I."/>
            <person name="Lander E."/>
            <person name="Nusbaum C."/>
        </authorList>
    </citation>
    <scope>NUCLEOTIDE SEQUENCE [LARGE SCALE GENOMIC DNA]</scope>
    <source>
        <strain evidence="8 9">DAOM BR117</strain>
    </source>
</reference>
<dbReference type="GO" id="GO:0005634">
    <property type="term" value="C:nucleus"/>
    <property type="evidence" value="ECO:0007669"/>
    <property type="project" value="UniProtKB-SubCell"/>
</dbReference>
<evidence type="ECO:0000256" key="2">
    <source>
        <dbReference type="ARBA" id="ARBA00010304"/>
    </source>
</evidence>
<comment type="subcellular location">
    <subcellularLocation>
        <location evidence="1">Nucleus</location>
    </subcellularLocation>
</comment>
<feature type="region of interest" description="Disordered" evidence="6">
    <location>
        <begin position="1"/>
        <end position="89"/>
    </location>
</feature>
<evidence type="ECO:0000256" key="1">
    <source>
        <dbReference type="ARBA" id="ARBA00004123"/>
    </source>
</evidence>
<dbReference type="OrthoDB" id="262529at2759"/>
<accession>A0A0L0HBV7</accession>
<organism evidence="8 9">
    <name type="scientific">Spizellomyces punctatus (strain DAOM BR117)</name>
    <dbReference type="NCBI Taxonomy" id="645134"/>
    <lineage>
        <taxon>Eukaryota</taxon>
        <taxon>Fungi</taxon>
        <taxon>Fungi incertae sedis</taxon>
        <taxon>Chytridiomycota</taxon>
        <taxon>Chytridiomycota incertae sedis</taxon>
        <taxon>Chytridiomycetes</taxon>
        <taxon>Spizellomycetales</taxon>
        <taxon>Spizellomycetaceae</taxon>
        <taxon>Spizellomyces</taxon>
    </lineage>
</organism>
<name>A0A0L0HBV7_SPIPD</name>
<dbReference type="Gene3D" id="3.40.50.12650">
    <property type="match status" value="1"/>
</dbReference>
<dbReference type="Gene3D" id="3.60.15.10">
    <property type="entry name" value="Ribonuclease Z/Hydroxyacylglutathione hydrolase-like"/>
    <property type="match status" value="1"/>
</dbReference>
<dbReference type="SUPFAM" id="SSF56281">
    <property type="entry name" value="Metallo-hydrolase/oxidoreductase"/>
    <property type="match status" value="1"/>
</dbReference>
<keyword evidence="4" id="KW-0234">DNA repair</keyword>
<proteinExistence type="inferred from homology"/>
<gene>
    <name evidence="8" type="ORF">SPPG_06125</name>
</gene>
<keyword evidence="5" id="KW-0539">Nucleus</keyword>
<dbReference type="GeneID" id="27689456"/>
<dbReference type="FunCoup" id="A0A0L0HBV7">
    <property type="interactions" value="348"/>
</dbReference>
<dbReference type="EMBL" id="KQ257460">
    <property type="protein sequence ID" value="KNC98421.1"/>
    <property type="molecule type" value="Genomic_DNA"/>
</dbReference>
<dbReference type="AlphaFoldDB" id="A0A0L0HBV7"/>
<dbReference type="eggNOG" id="KOG1361">
    <property type="taxonomic scope" value="Eukaryota"/>
</dbReference>
<dbReference type="STRING" id="645134.A0A0L0HBV7"/>
<dbReference type="RefSeq" id="XP_016606461.1">
    <property type="nucleotide sequence ID" value="XM_016754331.1"/>
</dbReference>
<dbReference type="PANTHER" id="PTHR23240:SF6">
    <property type="entry name" value="DNA CROSS-LINK REPAIR 1A PROTEIN"/>
    <property type="match status" value="1"/>
</dbReference>
<feature type="compositionally biased region" description="Basic residues" evidence="6">
    <location>
        <begin position="1"/>
        <end position="10"/>
    </location>
</feature>
<dbReference type="InterPro" id="IPR036866">
    <property type="entry name" value="RibonucZ/Hydroxyglut_hydro"/>
</dbReference>
<sequence>MNAPGKRKRGSGSSGKSKLSGSLRGFPAEGQKSGNANKGRRTGSVPDITAARNGSTLEDYFPGLRPVHSNSTTSDPCFGNPIQLGEPPGLTKLPDADSEYVNPNGVRSPRLLKAESIVPDEIECPICGMKLESCNLKANLHVNKCLDIRVICDTGGQGTAQETLERDGLSLNRVSHVQVNGNVSNVTCVLGDPNVSEPDNAMPTLSLDNATEGEYDMYSELDDDLDDEFWEAVDAVVQSAQAGAVSSGVTGNELLGSSAVTADCTSAVPTRSLEINDDATTRSAHPTPEGKWNMRKKQCPWYKKMPGTKFSVDAFSYGKIDGIEGYFLSHFHSDHYGGLNKSFTHGPIYCSTVTGNLVIQQLRVNPKYVVRLPMDTAVDVMGVRVTLIEANHCPGAVLFLFEFRNQDGQMRRYLHTGDFRAHASQLAHPSLQAGKLDIIYLDTTYCHPSHRFPPQDQVVEAICELCRRVCHRGETVQSIIASGSDKKKAAKEKPPSAAELLKRWIGWGVTKGPKPTTKPKNRSRTLIIVGSYTIGKEKVFASIAQTLSTKIYANHYKRTVLAAEENAALDDLLCKNPKEAGVHVVGMGGLRGDAVKEYIVKNDLSDQCDSVICIRPTGWTFRPSKSNPIAEQKPFDVGALKPSYSYIQIPAPPAKGPINGGNTTLKPKAVPLITIPLPYSEHSSFEELEMFVKTLTGRKNGGVDRVIATVRGSGDKGREIDECCRKWVEEGRRVGFVAD</sequence>
<dbReference type="Pfam" id="PF07522">
    <property type="entry name" value="DRMBL"/>
    <property type="match status" value="1"/>
</dbReference>
<evidence type="ECO:0000313" key="8">
    <source>
        <dbReference type="EMBL" id="KNC98421.1"/>
    </source>
</evidence>
<dbReference type="InterPro" id="IPR011084">
    <property type="entry name" value="DRMBL"/>
</dbReference>
<dbReference type="PANTHER" id="PTHR23240">
    <property type="entry name" value="DNA CROSS-LINK REPAIR PROTEIN PSO2/SNM1-RELATED"/>
    <property type="match status" value="1"/>
</dbReference>
<protein>
    <recommendedName>
        <fullName evidence="7">DNA repair metallo-beta-lactamase domain-containing protein</fullName>
    </recommendedName>
</protein>
<dbReference type="Proteomes" id="UP000053201">
    <property type="component" value="Unassembled WGS sequence"/>
</dbReference>
<evidence type="ECO:0000256" key="5">
    <source>
        <dbReference type="ARBA" id="ARBA00023242"/>
    </source>
</evidence>
<evidence type="ECO:0000313" key="9">
    <source>
        <dbReference type="Proteomes" id="UP000053201"/>
    </source>
</evidence>
<comment type="similarity">
    <text evidence="2">Belongs to the DNA repair metallo-beta-lactamase (DRMBL) family.</text>
</comment>
<evidence type="ECO:0000256" key="6">
    <source>
        <dbReference type="SAM" id="MobiDB-lite"/>
    </source>
</evidence>
<keyword evidence="9" id="KW-1185">Reference proteome</keyword>
<dbReference type="GO" id="GO:0035312">
    <property type="term" value="F:5'-3' DNA exonuclease activity"/>
    <property type="evidence" value="ECO:0007669"/>
    <property type="project" value="TreeGrafter"/>
</dbReference>
<feature type="domain" description="DNA repair metallo-beta-lactamase" evidence="7">
    <location>
        <begin position="569"/>
        <end position="698"/>
    </location>
</feature>
<dbReference type="CDD" id="cd16273">
    <property type="entry name" value="SNM1A-1C-like_MBL-fold"/>
    <property type="match status" value="1"/>
</dbReference>